<proteinExistence type="predicted"/>
<dbReference type="RefSeq" id="WP_130357799.1">
    <property type="nucleotide sequence ID" value="NZ_SGXC01000001.1"/>
</dbReference>
<feature type="domain" description="FAD-binding" evidence="4">
    <location>
        <begin position="8"/>
        <end position="357"/>
    </location>
</feature>
<name>A0A4Q7NNC2_9BURK</name>
<dbReference type="SUPFAM" id="SSF51905">
    <property type="entry name" value="FAD/NAD(P)-binding domain"/>
    <property type="match status" value="1"/>
</dbReference>
<dbReference type="EMBL" id="SGXC01000001">
    <property type="protein sequence ID" value="RZS86734.1"/>
    <property type="molecule type" value="Genomic_DNA"/>
</dbReference>
<dbReference type="GO" id="GO:0016709">
    <property type="term" value="F:oxidoreductase activity, acting on paired donors, with incorporation or reduction of molecular oxygen, NAD(P)H as one donor, and incorporation of one atom of oxygen"/>
    <property type="evidence" value="ECO:0007669"/>
    <property type="project" value="UniProtKB-ARBA"/>
</dbReference>
<keyword evidence="5" id="KW-0503">Monooxygenase</keyword>
<organism evidence="5 6">
    <name type="scientific">Pigmentiphaga kullae</name>
    <dbReference type="NCBI Taxonomy" id="151784"/>
    <lineage>
        <taxon>Bacteria</taxon>
        <taxon>Pseudomonadati</taxon>
        <taxon>Pseudomonadota</taxon>
        <taxon>Betaproteobacteria</taxon>
        <taxon>Burkholderiales</taxon>
        <taxon>Alcaligenaceae</taxon>
        <taxon>Pigmentiphaga</taxon>
    </lineage>
</organism>
<evidence type="ECO:0000259" key="4">
    <source>
        <dbReference type="Pfam" id="PF01494"/>
    </source>
</evidence>
<dbReference type="PANTHER" id="PTHR43004">
    <property type="entry name" value="TRK SYSTEM POTASSIUM UPTAKE PROTEIN"/>
    <property type="match status" value="1"/>
</dbReference>
<dbReference type="GO" id="GO:0071949">
    <property type="term" value="F:FAD binding"/>
    <property type="evidence" value="ECO:0007669"/>
    <property type="project" value="InterPro"/>
</dbReference>
<dbReference type="InterPro" id="IPR050641">
    <property type="entry name" value="RIFMO-like"/>
</dbReference>
<dbReference type="Gene3D" id="3.30.9.10">
    <property type="entry name" value="D-Amino Acid Oxidase, subunit A, domain 2"/>
    <property type="match status" value="1"/>
</dbReference>
<keyword evidence="5" id="KW-0560">Oxidoreductase</keyword>
<dbReference type="InterPro" id="IPR002938">
    <property type="entry name" value="FAD-bd"/>
</dbReference>
<dbReference type="Gene3D" id="3.50.50.60">
    <property type="entry name" value="FAD/NAD(P)-binding domain"/>
    <property type="match status" value="1"/>
</dbReference>
<evidence type="ECO:0000313" key="6">
    <source>
        <dbReference type="Proteomes" id="UP000292445"/>
    </source>
</evidence>
<dbReference type="OrthoDB" id="3443359at2"/>
<keyword evidence="2" id="KW-0285">Flavoprotein</keyword>
<evidence type="ECO:0000256" key="1">
    <source>
        <dbReference type="ARBA" id="ARBA00001974"/>
    </source>
</evidence>
<dbReference type="Gene3D" id="3.40.30.120">
    <property type="match status" value="1"/>
</dbReference>
<sequence>MNGAMAQVDVAICGGGPVGLALAYLLGREGLRVALFEKRPSTTVLPKGQYVHASTAELYRQWGVWELLEGKGWSIPRSNGQGFYVRIAQGPVADVRSSLGTDAEYEHKWAQLAPVYPRKVPASDYEAALRHQAAAWQSVALHFGTQVVDVEDQGSAVRLAVKELESGALREVGARYLVACDGARSFVRNRIGRGEDHGPTFGNQVLAEFRADLDDTLGRDGYFHSFVLDPRHAGWFGSKHPDTGLWRYSFRHDEDTLPDTAALLERIRGALGMPDLPVEIVRVYRFDYTTGLLRKWREGNVLFAGDAAHWHSPWGGFGANTGVQDANNLAWKLGLVLRGAAPDTLLDTYEVERKGKALLTVKAATYNSLNFQAIAAAIAVGEPGVSLHGTFSPQAVAFLRECVAPHGDNSVLHTGFQLGTVYDSAAVIRDGDEPPRATLEHYEESTVPGVRAPHVWLYDSAGRRLSTVDLWGTAFSLVVQRDAQAWTQAARAVGRELGVALRVVHIGAGGHYRADEPKFGRLYPVADGGAVLVRPDGFVARRLPAQAEGAAGPALRDTLRRLLTLEPDTRAAASLPGQEAPVG</sequence>
<dbReference type="Proteomes" id="UP000292445">
    <property type="component" value="Unassembled WGS sequence"/>
</dbReference>
<comment type="caution">
    <text evidence="5">The sequence shown here is derived from an EMBL/GenBank/DDBJ whole genome shotgun (WGS) entry which is preliminary data.</text>
</comment>
<keyword evidence="6" id="KW-1185">Reference proteome</keyword>
<dbReference type="GO" id="GO:0051213">
    <property type="term" value="F:dioxygenase activity"/>
    <property type="evidence" value="ECO:0007669"/>
    <property type="project" value="UniProtKB-KW"/>
</dbReference>
<dbReference type="PRINTS" id="PR00420">
    <property type="entry name" value="RNGMNOXGNASE"/>
</dbReference>
<evidence type="ECO:0000313" key="5">
    <source>
        <dbReference type="EMBL" id="RZS86734.1"/>
    </source>
</evidence>
<gene>
    <name evidence="5" type="ORF">EV675_2782</name>
</gene>
<comment type="cofactor">
    <cofactor evidence="1">
        <name>FAD</name>
        <dbReference type="ChEBI" id="CHEBI:57692"/>
    </cofactor>
</comment>
<dbReference type="AlphaFoldDB" id="A0A4Q7NNC2"/>
<dbReference type="InterPro" id="IPR036188">
    <property type="entry name" value="FAD/NAD-bd_sf"/>
</dbReference>
<dbReference type="Pfam" id="PF21274">
    <property type="entry name" value="Rng_hyd_C"/>
    <property type="match status" value="1"/>
</dbReference>
<accession>A0A4Q7NNC2</accession>
<evidence type="ECO:0000256" key="3">
    <source>
        <dbReference type="ARBA" id="ARBA00022827"/>
    </source>
</evidence>
<keyword evidence="5" id="KW-0223">Dioxygenase</keyword>
<evidence type="ECO:0000256" key="2">
    <source>
        <dbReference type="ARBA" id="ARBA00022630"/>
    </source>
</evidence>
<dbReference type="Pfam" id="PF01494">
    <property type="entry name" value="FAD_binding_3"/>
    <property type="match status" value="1"/>
</dbReference>
<keyword evidence="3" id="KW-0274">FAD</keyword>
<reference evidence="5 6" key="1">
    <citation type="submission" date="2019-02" db="EMBL/GenBank/DDBJ databases">
        <title>Genomic Encyclopedia of Type Strains, Phase IV (KMG-IV): sequencing the most valuable type-strain genomes for metagenomic binning, comparative biology and taxonomic classification.</title>
        <authorList>
            <person name="Goeker M."/>
        </authorList>
    </citation>
    <scope>NUCLEOTIDE SEQUENCE [LARGE SCALE GENOMIC DNA]</scope>
    <source>
        <strain evidence="5 6">K24</strain>
    </source>
</reference>
<protein>
    <submittedName>
        <fullName evidence="5">2,4-dichlorophenol 6-monooxygenase/tetracenomycin A2 monooxygenase-dioxygenase</fullName>
    </submittedName>
</protein>
<dbReference type="PANTHER" id="PTHR43004:SF19">
    <property type="entry name" value="BINDING MONOOXYGENASE, PUTATIVE (JCVI)-RELATED"/>
    <property type="match status" value="1"/>
</dbReference>